<dbReference type="InterPro" id="IPR050231">
    <property type="entry name" value="Iron_ascorbate_oxido_reductase"/>
</dbReference>
<feature type="domain" description="Fe2OG dioxygenase" evidence="4">
    <location>
        <begin position="205"/>
        <end position="305"/>
    </location>
</feature>
<evidence type="ECO:0000313" key="5">
    <source>
        <dbReference type="EMBL" id="GFQ07665.1"/>
    </source>
</evidence>
<dbReference type="GO" id="GO:0046872">
    <property type="term" value="F:metal ion binding"/>
    <property type="evidence" value="ECO:0007669"/>
    <property type="project" value="UniProtKB-KW"/>
</dbReference>
<dbReference type="SUPFAM" id="SSF51197">
    <property type="entry name" value="Clavaminate synthase-like"/>
    <property type="match status" value="1"/>
</dbReference>
<dbReference type="PANTHER" id="PTHR47990">
    <property type="entry name" value="2-OXOGLUTARATE (2OG) AND FE(II)-DEPENDENT OXYGENASE SUPERFAMILY PROTEIN-RELATED"/>
    <property type="match status" value="1"/>
</dbReference>
<gene>
    <name evidence="5" type="ORF">PHJA_002910600</name>
</gene>
<evidence type="ECO:0000256" key="2">
    <source>
        <dbReference type="ARBA" id="ARBA00023004"/>
    </source>
</evidence>
<dbReference type="GO" id="GO:0016706">
    <property type="term" value="F:2-oxoglutarate-dependent dioxygenase activity"/>
    <property type="evidence" value="ECO:0007669"/>
    <property type="project" value="UniProtKB-ARBA"/>
</dbReference>
<sequence length="357" mass="40729">MPNSDNNIFQSYPPFFRPNQHYAIDHGEKSTISNSLSQSESTNLHISCPNSDSDSDSQTIPVIDFQGMGPENLGQVCREWGMFRLVNHGVPMSLLTQLHEKAHKIFNLGFDFKQGLLTNPVLYFWGSPAISLSGTAGDNLNWLEGLNVPLDKTSRFQYEDPLLQSFRSLLEEYGSHQTRLAKAIFRTIAQDLKFPPTKLKSYLSTPTGFLRVYRYLRCPMEDQRWGINAHTDSSVFSILHQDQVGGLQVYKNNKWLDVKPIRDTLIVNLGDMMQAMSNDSYISVAHRVKVNRQKERISIGYFVFPAENAVIESTKYKPFTYTDFQAEKEMDLKTVGKKIGLPKFRKDGAVAAYHWLE</sequence>
<dbReference type="InterPro" id="IPR005123">
    <property type="entry name" value="Oxoglu/Fe-dep_dioxygenase_dom"/>
</dbReference>
<keyword evidence="2 3" id="KW-0408">Iron</keyword>
<organism evidence="5 6">
    <name type="scientific">Phtheirospermum japonicum</name>
    <dbReference type="NCBI Taxonomy" id="374723"/>
    <lineage>
        <taxon>Eukaryota</taxon>
        <taxon>Viridiplantae</taxon>
        <taxon>Streptophyta</taxon>
        <taxon>Embryophyta</taxon>
        <taxon>Tracheophyta</taxon>
        <taxon>Spermatophyta</taxon>
        <taxon>Magnoliopsida</taxon>
        <taxon>eudicotyledons</taxon>
        <taxon>Gunneridae</taxon>
        <taxon>Pentapetalae</taxon>
        <taxon>asterids</taxon>
        <taxon>lamiids</taxon>
        <taxon>Lamiales</taxon>
        <taxon>Orobanchaceae</taxon>
        <taxon>Orobanchaceae incertae sedis</taxon>
        <taxon>Phtheirospermum</taxon>
    </lineage>
</organism>
<evidence type="ECO:0000259" key="4">
    <source>
        <dbReference type="PROSITE" id="PS51471"/>
    </source>
</evidence>
<dbReference type="AlphaFoldDB" id="A0A830DH94"/>
<protein>
    <submittedName>
        <fullName evidence="5">Gibberellin 2-beta-dioxygenase 8</fullName>
    </submittedName>
</protein>
<comment type="similarity">
    <text evidence="3">Belongs to the iron/ascorbate-dependent oxidoreductase family.</text>
</comment>
<evidence type="ECO:0000256" key="1">
    <source>
        <dbReference type="ARBA" id="ARBA00022723"/>
    </source>
</evidence>
<dbReference type="PROSITE" id="PS51471">
    <property type="entry name" value="FE2OG_OXY"/>
    <property type="match status" value="1"/>
</dbReference>
<keyword evidence="1 3" id="KW-0479">Metal-binding</keyword>
<name>A0A830DH94_9LAMI</name>
<dbReference type="EMBL" id="BMAC01001660">
    <property type="protein sequence ID" value="GFQ07665.1"/>
    <property type="molecule type" value="Genomic_DNA"/>
</dbReference>
<dbReference type="GO" id="GO:0009805">
    <property type="term" value="P:coumarin biosynthetic process"/>
    <property type="evidence" value="ECO:0007669"/>
    <property type="project" value="UniProtKB-ARBA"/>
</dbReference>
<keyword evidence="5" id="KW-0223">Dioxygenase</keyword>
<evidence type="ECO:0000313" key="6">
    <source>
        <dbReference type="Proteomes" id="UP000653305"/>
    </source>
</evidence>
<dbReference type="InterPro" id="IPR026992">
    <property type="entry name" value="DIOX_N"/>
</dbReference>
<dbReference type="Pfam" id="PF03171">
    <property type="entry name" value="2OG-FeII_Oxy"/>
    <property type="match status" value="1"/>
</dbReference>
<dbReference type="Pfam" id="PF14226">
    <property type="entry name" value="DIOX_N"/>
    <property type="match status" value="1"/>
</dbReference>
<dbReference type="GO" id="GO:0002238">
    <property type="term" value="P:response to molecule of fungal origin"/>
    <property type="evidence" value="ECO:0007669"/>
    <property type="project" value="UniProtKB-ARBA"/>
</dbReference>
<proteinExistence type="inferred from homology"/>
<accession>A0A830DH94</accession>
<keyword evidence="6" id="KW-1185">Reference proteome</keyword>
<dbReference type="OrthoDB" id="288590at2759"/>
<dbReference type="Proteomes" id="UP000653305">
    <property type="component" value="Unassembled WGS sequence"/>
</dbReference>
<reference evidence="5" key="1">
    <citation type="submission" date="2020-07" db="EMBL/GenBank/DDBJ databases">
        <title>Ethylene signaling mediates host invasion by parasitic plants.</title>
        <authorList>
            <person name="Yoshida S."/>
        </authorList>
    </citation>
    <scope>NUCLEOTIDE SEQUENCE</scope>
    <source>
        <strain evidence="5">Okayama</strain>
    </source>
</reference>
<dbReference type="InterPro" id="IPR044861">
    <property type="entry name" value="IPNS-like_FE2OG_OXY"/>
</dbReference>
<dbReference type="Gene3D" id="2.60.120.330">
    <property type="entry name" value="B-lactam Antibiotic, Isopenicillin N Synthase, Chain"/>
    <property type="match status" value="1"/>
</dbReference>
<dbReference type="InterPro" id="IPR027443">
    <property type="entry name" value="IPNS-like_sf"/>
</dbReference>
<comment type="caution">
    <text evidence="5">The sequence shown here is derived from an EMBL/GenBank/DDBJ whole genome shotgun (WGS) entry which is preliminary data.</text>
</comment>
<evidence type="ECO:0000256" key="3">
    <source>
        <dbReference type="RuleBase" id="RU003682"/>
    </source>
</evidence>
<keyword evidence="3" id="KW-0560">Oxidoreductase</keyword>